<dbReference type="Pfam" id="PF05175">
    <property type="entry name" value="MTS"/>
    <property type="match status" value="1"/>
</dbReference>
<keyword evidence="3 5" id="KW-0949">S-adenosyl-L-methionine</keyword>
<dbReference type="GO" id="GO:0102559">
    <property type="term" value="F:peptide chain release factor N(5)-glutamine methyltransferase activity"/>
    <property type="evidence" value="ECO:0007669"/>
    <property type="project" value="UniProtKB-EC"/>
</dbReference>
<dbReference type="Gene3D" id="3.40.50.150">
    <property type="entry name" value="Vaccinia Virus protein VP39"/>
    <property type="match status" value="1"/>
</dbReference>
<evidence type="ECO:0000256" key="2">
    <source>
        <dbReference type="ARBA" id="ARBA00022679"/>
    </source>
</evidence>
<gene>
    <name evidence="5" type="primary">prmC</name>
    <name evidence="8" type="ORF">ABID28_000560</name>
</gene>
<comment type="catalytic activity">
    <reaction evidence="4 5">
        <text>L-glutaminyl-[peptide chain release factor] + S-adenosyl-L-methionine = N(5)-methyl-L-glutaminyl-[peptide chain release factor] + S-adenosyl-L-homocysteine + H(+)</text>
        <dbReference type="Rhea" id="RHEA:42896"/>
        <dbReference type="Rhea" id="RHEA-COMP:10271"/>
        <dbReference type="Rhea" id="RHEA-COMP:10272"/>
        <dbReference type="ChEBI" id="CHEBI:15378"/>
        <dbReference type="ChEBI" id="CHEBI:30011"/>
        <dbReference type="ChEBI" id="CHEBI:57856"/>
        <dbReference type="ChEBI" id="CHEBI:59789"/>
        <dbReference type="ChEBI" id="CHEBI:61891"/>
        <dbReference type="EC" id="2.1.1.297"/>
    </reaction>
</comment>
<dbReference type="Pfam" id="PF17827">
    <property type="entry name" value="PrmC_N"/>
    <property type="match status" value="1"/>
</dbReference>
<organism evidence="8 9">
    <name type="scientific">Streptococcus porcorum</name>
    <dbReference type="NCBI Taxonomy" id="701526"/>
    <lineage>
        <taxon>Bacteria</taxon>
        <taxon>Bacillati</taxon>
        <taxon>Bacillota</taxon>
        <taxon>Bacilli</taxon>
        <taxon>Lactobacillales</taxon>
        <taxon>Streptococcaceae</taxon>
        <taxon>Streptococcus</taxon>
    </lineage>
</organism>
<comment type="caution">
    <text evidence="8">The sequence shown here is derived from an EMBL/GenBank/DDBJ whole genome shotgun (WGS) entry which is preliminary data.</text>
</comment>
<dbReference type="PROSITE" id="PS00092">
    <property type="entry name" value="N6_MTASE"/>
    <property type="match status" value="1"/>
</dbReference>
<dbReference type="Gene3D" id="1.10.8.10">
    <property type="entry name" value="DNA helicase RuvA subunit, C-terminal domain"/>
    <property type="match status" value="1"/>
</dbReference>
<dbReference type="InterPro" id="IPR050320">
    <property type="entry name" value="N5-glutamine_MTase"/>
</dbReference>
<feature type="binding site" evidence="5">
    <location>
        <begin position="183"/>
        <end position="186"/>
    </location>
    <ligand>
        <name>substrate</name>
    </ligand>
</feature>
<feature type="binding site" evidence="5">
    <location>
        <begin position="118"/>
        <end position="122"/>
    </location>
    <ligand>
        <name>S-adenosyl-L-methionine</name>
        <dbReference type="ChEBI" id="CHEBI:59789"/>
    </ligand>
</feature>
<dbReference type="EC" id="2.1.1.297" evidence="5"/>
<dbReference type="Proteomes" id="UP001549037">
    <property type="component" value="Unassembled WGS sequence"/>
</dbReference>
<evidence type="ECO:0000259" key="6">
    <source>
        <dbReference type="Pfam" id="PF05175"/>
    </source>
</evidence>
<comment type="caution">
    <text evidence="5">Lacks conserved residue(s) required for the propagation of feature annotation.</text>
</comment>
<proteinExistence type="inferred from homology"/>
<keyword evidence="2 5" id="KW-0808">Transferase</keyword>
<dbReference type="EMBL" id="JBEPLN010000006">
    <property type="protein sequence ID" value="MET3633925.1"/>
    <property type="molecule type" value="Genomic_DNA"/>
</dbReference>
<evidence type="ECO:0000259" key="7">
    <source>
        <dbReference type="Pfam" id="PF17827"/>
    </source>
</evidence>
<evidence type="ECO:0000256" key="5">
    <source>
        <dbReference type="HAMAP-Rule" id="MF_02126"/>
    </source>
</evidence>
<sequence length="278" mass="31800">MVTYGQVIGQLESKLESVGEEKEALTYVFQALKKWSKTHLILSLNQEISVEDQRLLQQIARDLLQHYPPQYIIGDTYFCDLLLKVDERVLIPRPETEELVHLILNENPYQTLKVLDIGTGSGAIALALKQARPDWEVYAADISNEALDLARENAELNQLEITFMQSDVYSCIVTSDFDIIVSNPPYISYEDKEEVDLNVLRSEPHLALFAEENGLAIYRRIISGASEFLKDEGKLYFEIGYQQGDDLTFLVRNYLGSKRVRVLKDMFDQNRMVVVDNG</sequence>
<dbReference type="InterPro" id="IPR004556">
    <property type="entry name" value="HemK-like"/>
</dbReference>
<reference evidence="8 9" key="1">
    <citation type="submission" date="2024-06" db="EMBL/GenBank/DDBJ databases">
        <title>Genomic Encyclopedia of Type Strains, Phase IV (KMG-IV): sequencing the most valuable type-strain genomes for metagenomic binning, comparative biology and taxonomic classification.</title>
        <authorList>
            <person name="Goeker M."/>
        </authorList>
    </citation>
    <scope>NUCLEOTIDE SEQUENCE [LARGE SCALE GENOMIC DNA]</scope>
    <source>
        <strain evidence="8 9">DSM 28302</strain>
    </source>
</reference>
<dbReference type="NCBIfam" id="TIGR03534">
    <property type="entry name" value="RF_mod_PrmC"/>
    <property type="match status" value="1"/>
</dbReference>
<dbReference type="InterPro" id="IPR007848">
    <property type="entry name" value="Small_mtfrase_dom"/>
</dbReference>
<dbReference type="CDD" id="cd02440">
    <property type="entry name" value="AdoMet_MTases"/>
    <property type="match status" value="1"/>
</dbReference>
<evidence type="ECO:0000256" key="3">
    <source>
        <dbReference type="ARBA" id="ARBA00022691"/>
    </source>
</evidence>
<dbReference type="GO" id="GO:0032259">
    <property type="term" value="P:methylation"/>
    <property type="evidence" value="ECO:0007669"/>
    <property type="project" value="UniProtKB-KW"/>
</dbReference>
<dbReference type="NCBIfam" id="TIGR00536">
    <property type="entry name" value="hemK_fam"/>
    <property type="match status" value="1"/>
</dbReference>
<keyword evidence="9" id="KW-1185">Reference proteome</keyword>
<dbReference type="InterPro" id="IPR029063">
    <property type="entry name" value="SAM-dependent_MTases_sf"/>
</dbReference>
<dbReference type="PANTHER" id="PTHR18895">
    <property type="entry name" value="HEMK METHYLTRANSFERASE"/>
    <property type="match status" value="1"/>
</dbReference>
<comment type="similarity">
    <text evidence="5">Belongs to the protein N5-glutamine methyltransferase family. PrmC subfamily.</text>
</comment>
<feature type="binding site" evidence="5">
    <location>
        <position position="183"/>
    </location>
    <ligand>
        <name>S-adenosyl-L-methionine</name>
        <dbReference type="ChEBI" id="CHEBI:59789"/>
    </ligand>
</feature>
<dbReference type="SUPFAM" id="SSF53335">
    <property type="entry name" value="S-adenosyl-L-methionine-dependent methyltransferases"/>
    <property type="match status" value="1"/>
</dbReference>
<name>A0ABV2JEG0_9STRE</name>
<evidence type="ECO:0000256" key="4">
    <source>
        <dbReference type="ARBA" id="ARBA00048391"/>
    </source>
</evidence>
<accession>A0ABV2JEG0</accession>
<dbReference type="InterPro" id="IPR040758">
    <property type="entry name" value="PrmC_N"/>
</dbReference>
<evidence type="ECO:0000313" key="8">
    <source>
        <dbReference type="EMBL" id="MET3633925.1"/>
    </source>
</evidence>
<dbReference type="InterPro" id="IPR002052">
    <property type="entry name" value="DNA_methylase_N6_adenine_CS"/>
</dbReference>
<feature type="domain" description="Release factor glutamine methyltransferase N-terminal" evidence="7">
    <location>
        <begin position="10"/>
        <end position="74"/>
    </location>
</feature>
<dbReference type="RefSeq" id="WP_354367904.1">
    <property type="nucleotide sequence ID" value="NZ_JBEPLN010000006.1"/>
</dbReference>
<feature type="domain" description="Methyltransferase small" evidence="6">
    <location>
        <begin position="107"/>
        <end position="191"/>
    </location>
</feature>
<feature type="binding site" evidence="5">
    <location>
        <position position="141"/>
    </location>
    <ligand>
        <name>S-adenosyl-L-methionine</name>
        <dbReference type="ChEBI" id="CHEBI:59789"/>
    </ligand>
</feature>
<dbReference type="InterPro" id="IPR019874">
    <property type="entry name" value="RF_methyltr_PrmC"/>
</dbReference>
<dbReference type="PANTHER" id="PTHR18895:SF74">
    <property type="entry name" value="MTRF1L RELEASE FACTOR GLUTAMINE METHYLTRANSFERASE"/>
    <property type="match status" value="1"/>
</dbReference>
<keyword evidence="1 5" id="KW-0489">Methyltransferase</keyword>
<protein>
    <recommendedName>
        <fullName evidence="5">Release factor glutamine methyltransferase</fullName>
        <shortName evidence="5">RF MTase</shortName>
        <ecNumber evidence="5">2.1.1.297</ecNumber>
    </recommendedName>
    <alternativeName>
        <fullName evidence="5">N5-glutamine methyltransferase PrmC</fullName>
    </alternativeName>
    <alternativeName>
        <fullName evidence="5">Protein-(glutamine-N5) MTase PrmC</fullName>
    </alternativeName>
    <alternativeName>
        <fullName evidence="5">Protein-glutamine N-methyltransferase PrmC</fullName>
    </alternativeName>
</protein>
<comment type="function">
    <text evidence="5">Methylates the class 1 translation termination release factors RF1/PrfA and RF2/PrfB on the glutamine residue of the universally conserved GGQ motif.</text>
</comment>
<evidence type="ECO:0000313" key="9">
    <source>
        <dbReference type="Proteomes" id="UP001549037"/>
    </source>
</evidence>
<evidence type="ECO:0000256" key="1">
    <source>
        <dbReference type="ARBA" id="ARBA00022603"/>
    </source>
</evidence>
<dbReference type="HAMAP" id="MF_02126">
    <property type="entry name" value="RF_methyltr_PrmC"/>
    <property type="match status" value="1"/>
</dbReference>